<feature type="domain" description="Rab-GAP TBC" evidence="2">
    <location>
        <begin position="221"/>
        <end position="424"/>
    </location>
</feature>
<dbReference type="SUPFAM" id="SSF47923">
    <property type="entry name" value="Ypt/Rab-GAP domain of gyp1p"/>
    <property type="match status" value="2"/>
</dbReference>
<dbReference type="InterPro" id="IPR035969">
    <property type="entry name" value="Rab-GAP_TBC_sf"/>
</dbReference>
<accession>Q4TDD7</accession>
<dbReference type="OrthoDB" id="10264062at2759"/>
<proteinExistence type="predicted"/>
<dbReference type="PANTHER" id="PTHR22957">
    <property type="entry name" value="TBC1 DOMAIN FAMILY MEMBER GTPASE-ACTIVATING PROTEIN"/>
    <property type="match status" value="1"/>
</dbReference>
<name>Q4TDD7_TETNG</name>
<feature type="non-terminal residue" evidence="3">
    <location>
        <position position="1"/>
    </location>
</feature>
<evidence type="ECO:0000259" key="2">
    <source>
        <dbReference type="PROSITE" id="PS50086"/>
    </source>
</evidence>
<protein>
    <submittedName>
        <fullName evidence="3">(spotted green pufferfish) hypothetical protein</fullName>
    </submittedName>
</protein>
<dbReference type="EMBL" id="CAAE01006327">
    <property type="protein sequence ID" value="CAF89095.1"/>
    <property type="molecule type" value="Genomic_DNA"/>
</dbReference>
<evidence type="ECO:0000256" key="1">
    <source>
        <dbReference type="ARBA" id="ARBA00022468"/>
    </source>
</evidence>
<keyword evidence="1" id="KW-0343">GTPase activation</keyword>
<dbReference type="GO" id="GO:0005096">
    <property type="term" value="F:GTPase activator activity"/>
    <property type="evidence" value="ECO:0007669"/>
    <property type="project" value="UniProtKB-KW"/>
</dbReference>
<sequence>CLNHNHERSRWALSFHINELKSVTVKKEGWTFLVFRLKDSSTPLPALHFHQGGSNEFLDSLKNLTRLMETPDDETCLLVSAPNKALSQSFENLIDDNNLGLMTVNRLPRLPQKLKKDPYVTTLGGFSKVTNYIFDAFRGTEEQHQRPPDEVADLRGEVIPGLEINQLEEPGFEVITRIDLGVRPQVLRKPPVSVEDWSRHQDSEGKMRDVPHLKQAIFKGGLCSAVRKEAWKFLLGYFPWDSTLEERKVLQRVKTDEYYRMKLQWKSISEEQERRNSRLRDYRSLIGGGDTLVLPFHSRERQNGLMIQVVFAEKDVNRTDRTTCFYEGVDNPHLGLLQDVLMTYCMYDFDLGETPPFPTHQTLVGAPFLSPAGRPIVSVPPLSCVCPLSGYVQGMSDLLSPILFVMDNEVDAFWCFVSFMDQMV</sequence>
<dbReference type="InterPro" id="IPR000195">
    <property type="entry name" value="Rab-GAP-TBC_dom"/>
</dbReference>
<reference evidence="3" key="2">
    <citation type="submission" date="2004-02" db="EMBL/GenBank/DDBJ databases">
        <authorList>
            <consortium name="Genoscope"/>
            <consortium name="Whitehead Institute Centre for Genome Research"/>
        </authorList>
    </citation>
    <scope>NUCLEOTIDE SEQUENCE</scope>
</reference>
<gene>
    <name evidence="3" type="ORF">GSTENG00002848001</name>
</gene>
<organism evidence="3">
    <name type="scientific">Tetraodon nigroviridis</name>
    <name type="common">Spotted green pufferfish</name>
    <name type="synonym">Chelonodon nigroviridis</name>
    <dbReference type="NCBI Taxonomy" id="99883"/>
    <lineage>
        <taxon>Eukaryota</taxon>
        <taxon>Metazoa</taxon>
        <taxon>Chordata</taxon>
        <taxon>Craniata</taxon>
        <taxon>Vertebrata</taxon>
        <taxon>Euteleostomi</taxon>
        <taxon>Actinopterygii</taxon>
        <taxon>Neopterygii</taxon>
        <taxon>Teleostei</taxon>
        <taxon>Neoteleostei</taxon>
        <taxon>Acanthomorphata</taxon>
        <taxon>Eupercaria</taxon>
        <taxon>Tetraodontiformes</taxon>
        <taxon>Tetradontoidea</taxon>
        <taxon>Tetraodontidae</taxon>
        <taxon>Tetraodon</taxon>
    </lineage>
</organism>
<comment type="caution">
    <text evidence="3">The sequence shown here is derived from an EMBL/GenBank/DDBJ whole genome shotgun (WGS) entry which is preliminary data.</text>
</comment>
<dbReference type="PROSITE" id="PS50086">
    <property type="entry name" value="TBC_RABGAP"/>
    <property type="match status" value="1"/>
</dbReference>
<dbReference type="KEGG" id="tng:GSTEN00002848G001"/>
<dbReference type="AlphaFoldDB" id="Q4TDD7"/>
<dbReference type="Gene3D" id="1.10.8.270">
    <property type="entry name" value="putative rabgap domain of human tbc1 domain family member 14 like domains"/>
    <property type="match status" value="1"/>
</dbReference>
<reference evidence="3" key="1">
    <citation type="journal article" date="2004" name="Nature">
        <title>Genome duplication in the teleost fish Tetraodon nigroviridis reveals the early vertebrate proto-karyotype.</title>
        <authorList>
            <person name="Jaillon O."/>
            <person name="Aury J.-M."/>
            <person name="Brunet F."/>
            <person name="Petit J.-L."/>
            <person name="Stange-Thomann N."/>
            <person name="Mauceli E."/>
            <person name="Bouneau L."/>
            <person name="Fischer C."/>
            <person name="Ozouf-Costaz C."/>
            <person name="Bernot A."/>
            <person name="Nicaud S."/>
            <person name="Jaffe D."/>
            <person name="Fisher S."/>
            <person name="Lutfalla G."/>
            <person name="Dossat C."/>
            <person name="Segurens B."/>
            <person name="Dasilva C."/>
            <person name="Salanoubat M."/>
            <person name="Levy M."/>
            <person name="Boudet N."/>
            <person name="Castellano S."/>
            <person name="Anthouard V."/>
            <person name="Jubin C."/>
            <person name="Castelli V."/>
            <person name="Katinka M."/>
            <person name="Vacherie B."/>
            <person name="Biemont C."/>
            <person name="Skalli Z."/>
            <person name="Cattolico L."/>
            <person name="Poulain J."/>
            <person name="De Berardinis V."/>
            <person name="Cruaud C."/>
            <person name="Duprat S."/>
            <person name="Brottier P."/>
            <person name="Coutanceau J.-P."/>
            <person name="Gouzy J."/>
            <person name="Parra G."/>
            <person name="Lardier G."/>
            <person name="Chapple C."/>
            <person name="McKernan K.J."/>
            <person name="McEwan P."/>
            <person name="Bosak S."/>
            <person name="Kellis M."/>
            <person name="Volff J.-N."/>
            <person name="Guigo R."/>
            <person name="Zody M.C."/>
            <person name="Mesirov J."/>
            <person name="Lindblad-Toh K."/>
            <person name="Birren B."/>
            <person name="Nusbaum C."/>
            <person name="Kahn D."/>
            <person name="Robinson-Rechavi M."/>
            <person name="Laudet V."/>
            <person name="Schachter V."/>
            <person name="Quetier F."/>
            <person name="Saurin W."/>
            <person name="Scarpelli C."/>
            <person name="Wincker P."/>
            <person name="Lander E.S."/>
            <person name="Weissenbach J."/>
            <person name="Roest Crollius H."/>
        </authorList>
    </citation>
    <scope>NUCLEOTIDE SEQUENCE [LARGE SCALE GENOMIC DNA]</scope>
</reference>
<dbReference type="Pfam" id="PF00566">
    <property type="entry name" value="RabGAP-TBC"/>
    <property type="match status" value="1"/>
</dbReference>
<dbReference type="PANTHER" id="PTHR22957:SF300">
    <property type="entry name" value="TBC1 DOMAIN FAMILY MEMBER 15"/>
    <property type="match status" value="1"/>
</dbReference>
<evidence type="ECO:0000313" key="3">
    <source>
        <dbReference type="EMBL" id="CAF89095.1"/>
    </source>
</evidence>
<feature type="non-terminal residue" evidence="3">
    <location>
        <position position="424"/>
    </location>
</feature>